<feature type="compositionally biased region" description="Polar residues" evidence="1">
    <location>
        <begin position="365"/>
        <end position="382"/>
    </location>
</feature>
<dbReference type="AlphaFoldDB" id="A0A2S6GWN1"/>
<feature type="compositionally biased region" description="Pro residues" evidence="1">
    <location>
        <begin position="320"/>
        <end position="331"/>
    </location>
</feature>
<feature type="compositionally biased region" description="Low complexity" evidence="1">
    <location>
        <begin position="332"/>
        <end position="343"/>
    </location>
</feature>
<feature type="region of interest" description="Disordered" evidence="1">
    <location>
        <begin position="263"/>
        <end position="382"/>
    </location>
</feature>
<feature type="compositionally biased region" description="Low complexity" evidence="1">
    <location>
        <begin position="272"/>
        <end position="319"/>
    </location>
</feature>
<keyword evidence="2" id="KW-0472">Membrane</keyword>
<evidence type="ECO:0008006" key="5">
    <source>
        <dbReference type="Google" id="ProtNLM"/>
    </source>
</evidence>
<organism evidence="3 4">
    <name type="scientific">Actinokineospora auranticolor</name>
    <dbReference type="NCBI Taxonomy" id="155976"/>
    <lineage>
        <taxon>Bacteria</taxon>
        <taxon>Bacillati</taxon>
        <taxon>Actinomycetota</taxon>
        <taxon>Actinomycetes</taxon>
        <taxon>Pseudonocardiales</taxon>
        <taxon>Pseudonocardiaceae</taxon>
        <taxon>Actinokineospora</taxon>
    </lineage>
</organism>
<evidence type="ECO:0000256" key="2">
    <source>
        <dbReference type="SAM" id="Phobius"/>
    </source>
</evidence>
<protein>
    <recommendedName>
        <fullName evidence="5">Anti-sigma-D factor RsdA-like protein</fullName>
    </recommendedName>
</protein>
<name>A0A2S6GWN1_9PSEU</name>
<evidence type="ECO:0000256" key="1">
    <source>
        <dbReference type="SAM" id="MobiDB-lite"/>
    </source>
</evidence>
<reference evidence="3 4" key="1">
    <citation type="submission" date="2018-02" db="EMBL/GenBank/DDBJ databases">
        <title>Genomic Encyclopedia of Archaeal and Bacterial Type Strains, Phase II (KMG-II): from individual species to whole genera.</title>
        <authorList>
            <person name="Goeker M."/>
        </authorList>
    </citation>
    <scope>NUCLEOTIDE SEQUENCE [LARGE SCALE GENOMIC DNA]</scope>
    <source>
        <strain evidence="3 4">YU 961-1</strain>
    </source>
</reference>
<evidence type="ECO:0000313" key="4">
    <source>
        <dbReference type="Proteomes" id="UP000239203"/>
    </source>
</evidence>
<comment type="caution">
    <text evidence="3">The sequence shown here is derived from an EMBL/GenBank/DDBJ whole genome shotgun (WGS) entry which is preliminary data.</text>
</comment>
<feature type="transmembrane region" description="Helical" evidence="2">
    <location>
        <begin position="156"/>
        <end position="177"/>
    </location>
</feature>
<gene>
    <name evidence="3" type="ORF">CLV40_103223</name>
</gene>
<dbReference type="OrthoDB" id="5191711at2"/>
<dbReference type="Proteomes" id="UP000239203">
    <property type="component" value="Unassembled WGS sequence"/>
</dbReference>
<keyword evidence="2" id="KW-1133">Transmembrane helix</keyword>
<evidence type="ECO:0000313" key="3">
    <source>
        <dbReference type="EMBL" id="PPK69613.1"/>
    </source>
</evidence>
<keyword evidence="2" id="KW-0812">Transmembrane</keyword>
<accession>A0A2S6GWN1</accession>
<dbReference type="RefSeq" id="WP_104478039.1">
    <property type="nucleotide sequence ID" value="NZ_CP154825.1"/>
</dbReference>
<feature type="region of interest" description="Disordered" evidence="1">
    <location>
        <begin position="1"/>
        <end position="46"/>
    </location>
</feature>
<sequence>MPDQSGSDERGADEVTTPSVPGEPGADPSPGLSNVTPVVFGSGLRLDPEPAELADLEDADDAVDISRVAADDAFLDLLGAAVRGDRGMHDDLDDLGDLGAEIPDLPPDFRDDELAALLSSWRDEVDSAPIGEIVDSQLAVATVFAAKARRRRRPRLLVPFAAAAAVLAIAFTGAGLAARDAQPGDTLWSLTKVLYADHARSVEAAASVRQDLDIAQTALAEGKVAEAKSKLEDAQKGLPVIASEDGQAELAATHADLLSQLPGVPANGVQVPPSATPSTASPTPTQQLNPPPSTSSNSQQQPAPTSQQQPSTPPTTTDPVTPPSTTEPPPTTTTQTQPQTESPRMNEPTSGTGNGVAPAEGGNSQGQSFSAPGANGTTSTTP</sequence>
<dbReference type="EMBL" id="PTIX01000003">
    <property type="protein sequence ID" value="PPK69613.1"/>
    <property type="molecule type" value="Genomic_DNA"/>
</dbReference>
<proteinExistence type="predicted"/>
<keyword evidence="4" id="KW-1185">Reference proteome</keyword>